<evidence type="ECO:0000256" key="1">
    <source>
        <dbReference type="SAM" id="MobiDB-lite"/>
    </source>
</evidence>
<dbReference type="Proteomes" id="UP000830729">
    <property type="component" value="Chromosome"/>
</dbReference>
<organism evidence="2 3">
    <name type="scientific">Halorussus limi</name>
    <dbReference type="NCBI Taxonomy" id="2938695"/>
    <lineage>
        <taxon>Archaea</taxon>
        <taxon>Methanobacteriati</taxon>
        <taxon>Methanobacteriota</taxon>
        <taxon>Stenosarchaea group</taxon>
        <taxon>Halobacteria</taxon>
        <taxon>Halobacteriales</taxon>
        <taxon>Haladaptataceae</taxon>
        <taxon>Halorussus</taxon>
    </lineage>
</organism>
<feature type="compositionally biased region" description="Acidic residues" evidence="1">
    <location>
        <begin position="292"/>
        <end position="322"/>
    </location>
</feature>
<gene>
    <name evidence="2" type="ORF">M0R89_00220</name>
</gene>
<dbReference type="RefSeq" id="WP_248650556.1">
    <property type="nucleotide sequence ID" value="NZ_CP096659.1"/>
</dbReference>
<dbReference type="Gene3D" id="3.10.450.40">
    <property type="match status" value="1"/>
</dbReference>
<dbReference type="AlphaFoldDB" id="A0A8U0HUT4"/>
<accession>A0A8U0HUT4</accession>
<keyword evidence="3" id="KW-1185">Reference proteome</keyword>
<dbReference type="KEGG" id="halx:M0R89_00220"/>
<feature type="region of interest" description="Disordered" evidence="1">
    <location>
        <begin position="282"/>
        <end position="322"/>
    </location>
</feature>
<evidence type="ECO:0000313" key="2">
    <source>
        <dbReference type="EMBL" id="UPV74511.1"/>
    </source>
</evidence>
<evidence type="ECO:0008006" key="4">
    <source>
        <dbReference type="Google" id="ProtNLM"/>
    </source>
</evidence>
<proteinExistence type="predicted"/>
<protein>
    <recommendedName>
        <fullName evidence="4">PepSY domain-containing protein</fullName>
    </recommendedName>
</protein>
<name>A0A8U0HUT4_9EURY</name>
<sequence length="322" mass="33202">MNGRTLLPVGLGALLVASMVAGAAGSAVAAGSTDRTAVEGGQYLQETEQANQTGGLNLSDLSVTAYEAARLAQNETGGTVLGVRLKQVDGTPGYEVLVANESGKVTGVVVNATEAGILETRENLAQVNQTVLEQQGVSVSDISGASTIETAQQEVGEQFVPIEVSIEAEQNFMGQQVTFVSPNGTQSVVVDLSNGSVVQVSDVAPKRGAQMGTTMAESENTTTEAALTDADGTNAAQEGDDTLVGDDELSHEFGDASEYVSPTLTGYADNVFASDDEFDTADAYGPFVGNEGNEDEGLFDGEGGEEGESEGFVGEEDEDGWF</sequence>
<dbReference type="GeneID" id="72183577"/>
<reference evidence="2 3" key="1">
    <citation type="submission" date="2022-04" db="EMBL/GenBank/DDBJ databases">
        <title>Diverse halophilic archaea isolated from saline environments.</title>
        <authorList>
            <person name="Cui H.-L."/>
        </authorList>
    </citation>
    <scope>NUCLEOTIDE SEQUENCE [LARGE SCALE GENOMIC DNA]</scope>
    <source>
        <strain evidence="2 3">XZYJT49</strain>
    </source>
</reference>
<dbReference type="EMBL" id="CP096659">
    <property type="protein sequence ID" value="UPV74511.1"/>
    <property type="molecule type" value="Genomic_DNA"/>
</dbReference>
<evidence type="ECO:0000313" key="3">
    <source>
        <dbReference type="Proteomes" id="UP000830729"/>
    </source>
</evidence>